<dbReference type="EMBL" id="JH711588">
    <property type="protein sequence ID" value="EIW75660.1"/>
    <property type="molecule type" value="Genomic_DNA"/>
</dbReference>
<comment type="caution">
    <text evidence="1">The sequence shown here is derived from an EMBL/GenBank/DDBJ whole genome shotgun (WGS) entry which is preliminary data.</text>
</comment>
<evidence type="ECO:0000313" key="1">
    <source>
        <dbReference type="EMBL" id="EIW75660.1"/>
    </source>
</evidence>
<gene>
    <name evidence="1" type="ORF">CONPUDRAFT_65589</name>
</gene>
<dbReference type="AlphaFoldDB" id="A0A5M3MA43"/>
<keyword evidence="2" id="KW-1185">Reference proteome</keyword>
<dbReference type="OMA" id="AMVANRH"/>
<reference evidence="2" key="1">
    <citation type="journal article" date="2012" name="Science">
        <title>The Paleozoic origin of enzymatic lignin decomposition reconstructed from 31 fungal genomes.</title>
        <authorList>
            <person name="Floudas D."/>
            <person name="Binder M."/>
            <person name="Riley R."/>
            <person name="Barry K."/>
            <person name="Blanchette R.A."/>
            <person name="Henrissat B."/>
            <person name="Martinez A.T."/>
            <person name="Otillar R."/>
            <person name="Spatafora J.W."/>
            <person name="Yadav J.S."/>
            <person name="Aerts A."/>
            <person name="Benoit I."/>
            <person name="Boyd A."/>
            <person name="Carlson A."/>
            <person name="Copeland A."/>
            <person name="Coutinho P.M."/>
            <person name="de Vries R.P."/>
            <person name="Ferreira P."/>
            <person name="Findley K."/>
            <person name="Foster B."/>
            <person name="Gaskell J."/>
            <person name="Glotzer D."/>
            <person name="Gorecki P."/>
            <person name="Heitman J."/>
            <person name="Hesse C."/>
            <person name="Hori C."/>
            <person name="Igarashi K."/>
            <person name="Jurgens J.A."/>
            <person name="Kallen N."/>
            <person name="Kersten P."/>
            <person name="Kohler A."/>
            <person name="Kuees U."/>
            <person name="Kumar T.K.A."/>
            <person name="Kuo A."/>
            <person name="LaButti K."/>
            <person name="Larrondo L.F."/>
            <person name="Lindquist E."/>
            <person name="Ling A."/>
            <person name="Lombard V."/>
            <person name="Lucas S."/>
            <person name="Lundell T."/>
            <person name="Martin R."/>
            <person name="McLaughlin D.J."/>
            <person name="Morgenstern I."/>
            <person name="Morin E."/>
            <person name="Murat C."/>
            <person name="Nagy L.G."/>
            <person name="Nolan M."/>
            <person name="Ohm R.A."/>
            <person name="Patyshakuliyeva A."/>
            <person name="Rokas A."/>
            <person name="Ruiz-Duenas F.J."/>
            <person name="Sabat G."/>
            <person name="Salamov A."/>
            <person name="Samejima M."/>
            <person name="Schmutz J."/>
            <person name="Slot J.C."/>
            <person name="St John F."/>
            <person name="Stenlid J."/>
            <person name="Sun H."/>
            <person name="Sun S."/>
            <person name="Syed K."/>
            <person name="Tsang A."/>
            <person name="Wiebenga A."/>
            <person name="Young D."/>
            <person name="Pisabarro A."/>
            <person name="Eastwood D.C."/>
            <person name="Martin F."/>
            <person name="Cullen D."/>
            <person name="Grigoriev I.V."/>
            <person name="Hibbett D.S."/>
        </authorList>
    </citation>
    <scope>NUCLEOTIDE SEQUENCE [LARGE SCALE GENOMIC DNA]</scope>
    <source>
        <strain evidence="2">RWD-64-598 SS2</strain>
    </source>
</reference>
<dbReference type="GeneID" id="19208435"/>
<proteinExistence type="predicted"/>
<accession>A0A5M3MA43</accession>
<name>A0A5M3MA43_CONPW</name>
<dbReference type="Proteomes" id="UP000053558">
    <property type="component" value="Unassembled WGS sequence"/>
</dbReference>
<organism evidence="1 2">
    <name type="scientific">Coniophora puteana (strain RWD-64-598)</name>
    <name type="common">Brown rot fungus</name>
    <dbReference type="NCBI Taxonomy" id="741705"/>
    <lineage>
        <taxon>Eukaryota</taxon>
        <taxon>Fungi</taxon>
        <taxon>Dikarya</taxon>
        <taxon>Basidiomycota</taxon>
        <taxon>Agaricomycotina</taxon>
        <taxon>Agaricomycetes</taxon>
        <taxon>Agaricomycetidae</taxon>
        <taxon>Boletales</taxon>
        <taxon>Coniophorineae</taxon>
        <taxon>Coniophoraceae</taxon>
        <taxon>Coniophora</taxon>
    </lineage>
</organism>
<evidence type="ECO:0000313" key="2">
    <source>
        <dbReference type="Proteomes" id="UP000053558"/>
    </source>
</evidence>
<dbReference type="OrthoDB" id="3257409at2759"/>
<sequence>MFPLFVPDNAQGARLSEDDLRNIRAFNFKVDAQLGGQDYEKLRRSKLAPNLETLHRLQSRMAFLSGIMPVNYHCCPNSCVCYTGDYQQLDQCPRCSEARYDNQGQPRHIFQYIPLIPRLSNLFLDPESIQKMRYRSNYDTRTSGVADVFDGKHYRGLLSQHVRVDAEQLGHRFFDQASDIALALSTDGVGPFKSRKKTC</sequence>
<feature type="non-terminal residue" evidence="1">
    <location>
        <position position="199"/>
    </location>
</feature>
<dbReference type="KEGG" id="cput:CONPUDRAFT_65589"/>
<dbReference type="RefSeq" id="XP_007774092.1">
    <property type="nucleotide sequence ID" value="XM_007775902.1"/>
</dbReference>
<protein>
    <submittedName>
        <fullName evidence="1">Uncharacterized protein</fullName>
    </submittedName>
</protein>